<protein>
    <submittedName>
        <fullName evidence="2">Uncharacterized protein</fullName>
    </submittedName>
</protein>
<feature type="compositionally biased region" description="Low complexity" evidence="1">
    <location>
        <begin position="102"/>
        <end position="125"/>
    </location>
</feature>
<dbReference type="VEuPathDB" id="FungiDB:jhhlp_001320"/>
<gene>
    <name evidence="2" type="ORF">jhhlp_001320</name>
</gene>
<accession>A0A2N3NHX4</accession>
<dbReference type="EMBL" id="NLAX01000004">
    <property type="protein sequence ID" value="PKS12024.1"/>
    <property type="molecule type" value="Genomic_DNA"/>
</dbReference>
<feature type="compositionally biased region" description="Basic and acidic residues" evidence="1">
    <location>
        <begin position="203"/>
        <end position="220"/>
    </location>
</feature>
<name>A0A2N3NHX4_9PEZI</name>
<dbReference type="AlphaFoldDB" id="A0A2N3NHX4"/>
<keyword evidence="3" id="KW-1185">Reference proteome</keyword>
<reference evidence="2 3" key="1">
    <citation type="journal article" date="2017" name="G3 (Bethesda)">
        <title>First Draft Genome Sequence of the Pathogenic Fungus Lomentospora prolificans (Formerly Scedosporium prolificans).</title>
        <authorList>
            <person name="Luo R."/>
            <person name="Zimin A."/>
            <person name="Workman R."/>
            <person name="Fan Y."/>
            <person name="Pertea G."/>
            <person name="Grossman N."/>
            <person name="Wear M.P."/>
            <person name="Jia B."/>
            <person name="Miller H."/>
            <person name="Casadevall A."/>
            <person name="Timp W."/>
            <person name="Zhang S.X."/>
            <person name="Salzberg S.L."/>
        </authorList>
    </citation>
    <scope>NUCLEOTIDE SEQUENCE [LARGE SCALE GENOMIC DNA]</scope>
    <source>
        <strain evidence="2 3">JHH-5317</strain>
    </source>
</reference>
<organism evidence="2 3">
    <name type="scientific">Lomentospora prolificans</name>
    <dbReference type="NCBI Taxonomy" id="41688"/>
    <lineage>
        <taxon>Eukaryota</taxon>
        <taxon>Fungi</taxon>
        <taxon>Dikarya</taxon>
        <taxon>Ascomycota</taxon>
        <taxon>Pezizomycotina</taxon>
        <taxon>Sordariomycetes</taxon>
        <taxon>Hypocreomycetidae</taxon>
        <taxon>Microascales</taxon>
        <taxon>Microascaceae</taxon>
        <taxon>Lomentospora</taxon>
    </lineage>
</organism>
<feature type="compositionally biased region" description="Low complexity" evidence="1">
    <location>
        <begin position="55"/>
        <end position="94"/>
    </location>
</feature>
<feature type="region of interest" description="Disordered" evidence="1">
    <location>
        <begin position="196"/>
        <end position="220"/>
    </location>
</feature>
<feature type="region of interest" description="Disordered" evidence="1">
    <location>
        <begin position="299"/>
        <end position="390"/>
    </location>
</feature>
<dbReference type="OrthoDB" id="5234702at2759"/>
<sequence length="390" mass="44418">MMTAAIKQFTPVTPPPENQSFLQKLVPLQPPNPKMNIVEKPLPTPADFTGEQKASRSQQQQQQQQQQSQFGQTQKLQTQAQTQTQNQARAQSRMQPPPPPLSTSDPTQSSSTPQAPTHTQPQTPSMMDFVMDPKDMMMATRIAAFYQQRCQAITNYQQQRCQAWANTYRQKCHETMQAAMLVVAWYVRDRIRKRRRKQKDKFRRGLRERRTQPRPVPKGERVRRWVAQVPEDPLPVDTVPMDRVMDKEEASFSIDAEVPPDRDTKLFEMADNLIKSQYRNIEVPLMGVLSFDESESESEAGTFNECPRCSGRSEMEVVGDPPEPLQMDEAPGDVVPDEAGVDEEGYDEDEEDLYEDDDMEEIDEEELGSELVHGGGTGKGSRDNEEVSLL</sequence>
<dbReference type="InParanoid" id="A0A2N3NHX4"/>
<feature type="compositionally biased region" description="Acidic residues" evidence="1">
    <location>
        <begin position="335"/>
        <end position="368"/>
    </location>
</feature>
<evidence type="ECO:0000313" key="3">
    <source>
        <dbReference type="Proteomes" id="UP000233524"/>
    </source>
</evidence>
<proteinExistence type="predicted"/>
<evidence type="ECO:0000313" key="2">
    <source>
        <dbReference type="EMBL" id="PKS12024.1"/>
    </source>
</evidence>
<dbReference type="Proteomes" id="UP000233524">
    <property type="component" value="Unassembled WGS sequence"/>
</dbReference>
<evidence type="ECO:0000256" key="1">
    <source>
        <dbReference type="SAM" id="MobiDB-lite"/>
    </source>
</evidence>
<feature type="compositionally biased region" description="Basic and acidic residues" evidence="1">
    <location>
        <begin position="380"/>
        <end position="390"/>
    </location>
</feature>
<comment type="caution">
    <text evidence="2">The sequence shown here is derived from an EMBL/GenBank/DDBJ whole genome shotgun (WGS) entry which is preliminary data.</text>
</comment>
<feature type="region of interest" description="Disordered" evidence="1">
    <location>
        <begin position="1"/>
        <end position="128"/>
    </location>
</feature>